<comment type="caution">
    <text evidence="1">The sequence shown here is derived from an EMBL/GenBank/DDBJ whole genome shotgun (WGS) entry which is preliminary data.</text>
</comment>
<reference evidence="2 4" key="2">
    <citation type="journal article" date="2017" name="Infect. Genet. Evol.">
        <title>The new phylogeny of the genus Mycobacterium: The old and the news.</title>
        <authorList>
            <person name="Tortoli E."/>
            <person name="Fedrizzi T."/>
            <person name="Meehan C.J."/>
            <person name="Trovato A."/>
            <person name="Grottola A."/>
            <person name="Giacobazzi E."/>
            <person name="Serpini G.F."/>
            <person name="Tagliazucchi S."/>
            <person name="Fabio A."/>
            <person name="Bettua C."/>
            <person name="Bertorelli R."/>
            <person name="Frascaro F."/>
            <person name="De Sanctis V."/>
            <person name="Pecorari M."/>
            <person name="Jousson O."/>
            <person name="Segata N."/>
            <person name="Cirillo D.M."/>
        </authorList>
    </citation>
    <scope>NUCLEOTIDE SEQUENCE [LARGE SCALE GENOMIC DNA]</scope>
    <source>
        <strain evidence="2 4">NCTC 12882</strain>
    </source>
</reference>
<dbReference type="EMBL" id="PDKV01000011">
    <property type="protein sequence ID" value="PIB78979.1"/>
    <property type="molecule type" value="Genomic_DNA"/>
</dbReference>
<dbReference type="Proteomes" id="UP000193907">
    <property type="component" value="Unassembled WGS sequence"/>
</dbReference>
<evidence type="ECO:0000313" key="2">
    <source>
        <dbReference type="EMBL" id="PIB78979.1"/>
    </source>
</evidence>
<dbReference type="EMBL" id="LQOM01000035">
    <property type="protein sequence ID" value="ORV10371.1"/>
    <property type="molecule type" value="Genomic_DNA"/>
</dbReference>
<protein>
    <submittedName>
        <fullName evidence="1">Uncharacterized protein</fullName>
    </submittedName>
</protein>
<proteinExistence type="predicted"/>
<dbReference type="AlphaFoldDB" id="A0A1X1RNM8"/>
<evidence type="ECO:0000313" key="4">
    <source>
        <dbReference type="Proteomes" id="UP000230971"/>
    </source>
</evidence>
<gene>
    <name evidence="1" type="ORF">AWB95_15930</name>
    <name evidence="2" type="ORF">CQY23_11175</name>
</gene>
<organism evidence="1 3">
    <name type="scientific">Mycobacterium celatum</name>
    <dbReference type="NCBI Taxonomy" id="28045"/>
    <lineage>
        <taxon>Bacteria</taxon>
        <taxon>Bacillati</taxon>
        <taxon>Actinomycetota</taxon>
        <taxon>Actinomycetes</taxon>
        <taxon>Mycobacteriales</taxon>
        <taxon>Mycobacteriaceae</taxon>
        <taxon>Mycobacterium</taxon>
    </lineage>
</organism>
<accession>A0A1X1RNM8</accession>
<evidence type="ECO:0000313" key="3">
    <source>
        <dbReference type="Proteomes" id="UP000193907"/>
    </source>
</evidence>
<keyword evidence="3" id="KW-1185">Reference proteome</keyword>
<dbReference type="Proteomes" id="UP000230971">
    <property type="component" value="Unassembled WGS sequence"/>
</dbReference>
<reference evidence="1 3" key="1">
    <citation type="submission" date="2016-01" db="EMBL/GenBank/DDBJ databases">
        <title>The new phylogeny of the genus Mycobacterium.</title>
        <authorList>
            <person name="Tarcisio F."/>
            <person name="Conor M."/>
            <person name="Antonella G."/>
            <person name="Elisabetta G."/>
            <person name="Giulia F.S."/>
            <person name="Sara T."/>
            <person name="Anna F."/>
            <person name="Clotilde B."/>
            <person name="Roberto B."/>
            <person name="Veronica D.S."/>
            <person name="Fabio R."/>
            <person name="Monica P."/>
            <person name="Olivier J."/>
            <person name="Enrico T."/>
            <person name="Nicola S."/>
        </authorList>
    </citation>
    <scope>NUCLEOTIDE SEQUENCE [LARGE SCALE GENOMIC DNA]</scope>
    <source>
        <strain evidence="1 3">DSM 44243</strain>
    </source>
</reference>
<sequence length="87" mass="9345">MGTASATHGGTTALTEPATAAELLRLLHVEHEPVAKQWPVITEWLTDHKATISLRCSLRANGYGYLLRKARQGAPPIGSITAPTHHP</sequence>
<name>A0A1X1RNM8_MYCCE</name>
<dbReference type="STRING" id="28045.AWB95_15930"/>
<evidence type="ECO:0000313" key="1">
    <source>
        <dbReference type="EMBL" id="ORV10371.1"/>
    </source>
</evidence>